<dbReference type="InterPro" id="IPR031825">
    <property type="entry name" value="RXLR"/>
</dbReference>
<dbReference type="VEuPathDB" id="FungiDB:PC110_g17633"/>
<name>A0A8T1U947_9STRA</name>
<comment type="similarity">
    <text evidence="2 5">Belongs to the RxLR effector family.</text>
</comment>
<comment type="domain">
    <text evidence="5">The RxLR-dEER motif acts to carry the protein into the host cell cytoplasm through binding to cell surface phosphatidylinositol-3-phosphate.</text>
</comment>
<comment type="caution">
    <text evidence="6">The sequence shown here is derived from an EMBL/GenBank/DDBJ whole genome shotgun (WGS) entry which is preliminary data.</text>
</comment>
<dbReference type="AlphaFoldDB" id="A0A8T1U947"/>
<organism evidence="6 7">
    <name type="scientific">Phytophthora cactorum</name>
    <dbReference type="NCBI Taxonomy" id="29920"/>
    <lineage>
        <taxon>Eukaryota</taxon>
        <taxon>Sar</taxon>
        <taxon>Stramenopiles</taxon>
        <taxon>Oomycota</taxon>
        <taxon>Peronosporomycetes</taxon>
        <taxon>Peronosporales</taxon>
        <taxon>Peronosporaceae</taxon>
        <taxon>Phytophthora</taxon>
    </lineage>
</organism>
<gene>
    <name evidence="6" type="ORF">JG687_00011175</name>
</gene>
<proteinExistence type="inferred from homology"/>
<dbReference type="OrthoDB" id="127534at2759"/>
<dbReference type="GO" id="GO:0005576">
    <property type="term" value="C:extracellular region"/>
    <property type="evidence" value="ECO:0007669"/>
    <property type="project" value="UniProtKB-SubCell"/>
</dbReference>
<evidence type="ECO:0000256" key="2">
    <source>
        <dbReference type="ARBA" id="ARBA00010400"/>
    </source>
</evidence>
<dbReference type="Pfam" id="PF16810">
    <property type="entry name" value="RXLR"/>
    <property type="match status" value="1"/>
</dbReference>
<feature type="signal peptide" evidence="5">
    <location>
        <begin position="1"/>
        <end position="20"/>
    </location>
</feature>
<keyword evidence="4 5" id="KW-0732">Signal</keyword>
<accession>A0A8T1U947</accession>
<evidence type="ECO:0000256" key="4">
    <source>
        <dbReference type="ARBA" id="ARBA00022729"/>
    </source>
</evidence>
<dbReference type="Proteomes" id="UP000688947">
    <property type="component" value="Unassembled WGS sequence"/>
</dbReference>
<feature type="chain" id="PRO_5035963475" description="RxLR effector protein" evidence="5">
    <location>
        <begin position="21"/>
        <end position="219"/>
    </location>
</feature>
<evidence type="ECO:0000256" key="5">
    <source>
        <dbReference type="RuleBase" id="RU367124"/>
    </source>
</evidence>
<protein>
    <recommendedName>
        <fullName evidence="5">RxLR effector protein</fullName>
    </recommendedName>
</protein>
<evidence type="ECO:0000256" key="1">
    <source>
        <dbReference type="ARBA" id="ARBA00004613"/>
    </source>
</evidence>
<comment type="subcellular location">
    <subcellularLocation>
        <location evidence="1 5">Secreted</location>
    </subcellularLocation>
</comment>
<evidence type="ECO:0000313" key="7">
    <source>
        <dbReference type="Proteomes" id="UP000688947"/>
    </source>
</evidence>
<dbReference type="EMBL" id="JAENGZ010000671">
    <property type="protein sequence ID" value="KAG6955464.1"/>
    <property type="molecule type" value="Genomic_DNA"/>
</dbReference>
<sequence length="219" mass="25561">MRVHHVLVFVVLAAVSVSRGDAVFTGPERVKQAKLAPPDTITWAQRFVRNKRNLRAHNTRKAEDDDNKGGEERVAWGEAVSLLQDAALKAQLKVKLEAWLALRFKPDQVLEMLQVTSTKDENYKKYSKYFYDFFVRYLDEPMSHLHPQIIENIWQARLYYWLQTDSPPQVFAKLGLTGSFASAKGQKNYDIFEEFYKRWAKKQLKESTRPKLDIVVRQN</sequence>
<evidence type="ECO:0000313" key="6">
    <source>
        <dbReference type="EMBL" id="KAG6955464.1"/>
    </source>
</evidence>
<reference evidence="6" key="1">
    <citation type="submission" date="2021-01" db="EMBL/GenBank/DDBJ databases">
        <title>Phytophthora aleatoria, a newly-described species from Pinus radiata is distinct from Phytophthora cactorum isolates based on comparative genomics.</title>
        <authorList>
            <person name="Mcdougal R."/>
            <person name="Panda P."/>
            <person name="Williams N."/>
            <person name="Studholme D.J."/>
        </authorList>
    </citation>
    <scope>NUCLEOTIDE SEQUENCE</scope>
    <source>
        <strain evidence="6">NZFS 3830</strain>
    </source>
</reference>
<keyword evidence="3 5" id="KW-0964">Secreted</keyword>
<evidence type="ECO:0000256" key="3">
    <source>
        <dbReference type="ARBA" id="ARBA00022525"/>
    </source>
</evidence>
<comment type="function">
    <text evidence="5">Effector that suppresses plant defense responses during pathogen infection.</text>
</comment>